<feature type="domain" description="PCI" evidence="2">
    <location>
        <begin position="559"/>
        <end position="722"/>
    </location>
</feature>
<gene>
    <name evidence="3" type="ORF">CHS0354_038669</name>
</gene>
<evidence type="ECO:0000313" key="3">
    <source>
        <dbReference type="EMBL" id="KAK3586296.1"/>
    </source>
</evidence>
<dbReference type="InterPro" id="IPR005062">
    <property type="entry name" value="SAC3/GANP/THP3_conserved"/>
</dbReference>
<reference evidence="3" key="3">
    <citation type="submission" date="2023-05" db="EMBL/GenBank/DDBJ databases">
        <authorList>
            <person name="Smith C.H."/>
        </authorList>
    </citation>
    <scope>NUCLEOTIDE SEQUENCE</scope>
    <source>
        <strain evidence="3">CHS0354</strain>
        <tissue evidence="3">Mantle</tissue>
    </source>
</reference>
<feature type="compositionally biased region" description="Basic and acidic residues" evidence="1">
    <location>
        <begin position="198"/>
        <end position="208"/>
    </location>
</feature>
<evidence type="ECO:0000313" key="4">
    <source>
        <dbReference type="Proteomes" id="UP001195483"/>
    </source>
</evidence>
<dbReference type="InterPro" id="IPR045107">
    <property type="entry name" value="SAC3/GANP/THP3"/>
</dbReference>
<name>A0AAE0S6J9_9BIVA</name>
<reference evidence="3" key="2">
    <citation type="journal article" date="2021" name="Genome Biol. Evol.">
        <title>Developing a high-quality reference genome for a parasitic bivalve with doubly uniparental inheritance (Bivalvia: Unionida).</title>
        <authorList>
            <person name="Smith C.H."/>
        </authorList>
    </citation>
    <scope>NUCLEOTIDE SEQUENCE</scope>
    <source>
        <strain evidence="3">CHS0354</strain>
        <tissue evidence="3">Mantle</tissue>
    </source>
</reference>
<protein>
    <recommendedName>
        <fullName evidence="2">PCI domain-containing protein</fullName>
    </recommendedName>
</protein>
<feature type="compositionally biased region" description="Basic residues" evidence="1">
    <location>
        <begin position="361"/>
        <end position="374"/>
    </location>
</feature>
<dbReference type="Proteomes" id="UP001195483">
    <property type="component" value="Unassembled WGS sequence"/>
</dbReference>
<proteinExistence type="predicted"/>
<feature type="compositionally biased region" description="Low complexity" evidence="1">
    <location>
        <begin position="155"/>
        <end position="170"/>
    </location>
</feature>
<feature type="region of interest" description="Disordered" evidence="1">
    <location>
        <begin position="136"/>
        <end position="416"/>
    </location>
</feature>
<feature type="compositionally biased region" description="Polar residues" evidence="1">
    <location>
        <begin position="238"/>
        <end position="258"/>
    </location>
</feature>
<organism evidence="3 4">
    <name type="scientific">Potamilus streckersoni</name>
    <dbReference type="NCBI Taxonomy" id="2493646"/>
    <lineage>
        <taxon>Eukaryota</taxon>
        <taxon>Metazoa</taxon>
        <taxon>Spiralia</taxon>
        <taxon>Lophotrochozoa</taxon>
        <taxon>Mollusca</taxon>
        <taxon>Bivalvia</taxon>
        <taxon>Autobranchia</taxon>
        <taxon>Heteroconchia</taxon>
        <taxon>Palaeoheterodonta</taxon>
        <taxon>Unionida</taxon>
        <taxon>Unionoidea</taxon>
        <taxon>Unionidae</taxon>
        <taxon>Ambleminae</taxon>
        <taxon>Lampsilini</taxon>
        <taxon>Potamilus</taxon>
    </lineage>
</organism>
<dbReference type="PANTHER" id="PTHR12436:SF4">
    <property type="entry name" value="LEUKOCYTE RECEPTOR CLUSTER MEMBER 8"/>
    <property type="match status" value="1"/>
</dbReference>
<dbReference type="GO" id="GO:0005634">
    <property type="term" value="C:nucleus"/>
    <property type="evidence" value="ECO:0007669"/>
    <property type="project" value="TreeGrafter"/>
</dbReference>
<feature type="compositionally biased region" description="Basic residues" evidence="1">
    <location>
        <begin position="398"/>
        <end position="411"/>
    </location>
</feature>
<feature type="compositionally biased region" description="Basic and acidic residues" evidence="1">
    <location>
        <begin position="34"/>
        <end position="44"/>
    </location>
</feature>
<reference evidence="3" key="1">
    <citation type="journal article" date="2021" name="Genome Biol. Evol.">
        <title>A High-Quality Reference Genome for a Parasitic Bivalve with Doubly Uniparental Inheritance (Bivalvia: Unionida).</title>
        <authorList>
            <person name="Smith C.H."/>
        </authorList>
    </citation>
    <scope>NUCLEOTIDE SEQUENCE</scope>
    <source>
        <strain evidence="3">CHS0354</strain>
    </source>
</reference>
<feature type="compositionally biased region" description="Basic and acidic residues" evidence="1">
    <location>
        <begin position="348"/>
        <end position="360"/>
    </location>
</feature>
<dbReference type="AlphaFoldDB" id="A0AAE0S6J9"/>
<dbReference type="Gene3D" id="1.25.40.990">
    <property type="match status" value="1"/>
</dbReference>
<dbReference type="EMBL" id="JAEAOA010002244">
    <property type="protein sequence ID" value="KAK3586296.1"/>
    <property type="molecule type" value="Genomic_DNA"/>
</dbReference>
<dbReference type="InterPro" id="IPR000717">
    <property type="entry name" value="PCI_dom"/>
</dbReference>
<sequence>MQQGMMVNESMFQPPEWEKARKALEAVGVSPFKSDNKESKDKQQEASNIGQAQQGLNPQQLYYQNLAMYQQQQSHFHQEMSNIQQYQGYPPNMFGPPGMYMPPQMPPVDGMGSMHNGPMPFPNFSHTAGLRFQPRVKQHPGAGGIRFQLPKRKNMQNGNPPNTNYNYSPPKRFQAPRPQYLNNSSNQSQTPQKPPSPPKEEKMQENEQHPPPSDSELIGAQSPTKNKKSRWGGPSEMMLNNASSMLDSSPMLSRQGPSHQKPYMNGRVPTYNRGRGGASQSRGKGRGRSRTYSGSTNSKSRSRSKSYSRSRSRSRSRSPYRSRRRTSRRRRHSSDSSASSSSSLSYEKSSHQSSQRERGSRIRGRGRGRGKGRIGHNSANKNGPHKDSQSSPSAGKKQAAKNKNKNVRKGKKEFPQFLEEDMPYTEEKLLKRAARFGDQLETEPKRQRSNFTLNINSYDSGEDSDIDWSKLHVIGACTDLEKPYLRLTSAPDPKTIRPPSVLQKSVQMVQEHWKQNMNYHYACEQMKSIRQDLTVQGIRDEFTVKVYEIHARIAMEKGDHEEFNQCQTQLKLLYQEVPSGNRLEFTAYRILYYIFTSNTLDLTTAMASLSKEDRKDECIQHALQVRSAWALNNYHRFYKLYLCAPKMAGYLMDKFVERVRKSALKAMIKAYRPTLSVDYVKEELGFSDSGEVVDFLKGFGITLNEDESNMDCKSSLATVQAL</sequence>
<dbReference type="PANTHER" id="PTHR12436">
    <property type="entry name" value="80 KDA MCM3-ASSOCIATED PROTEIN"/>
    <property type="match status" value="1"/>
</dbReference>
<accession>A0AAE0S6J9</accession>
<dbReference type="Pfam" id="PF03399">
    <property type="entry name" value="SAC3_GANP"/>
    <property type="match status" value="1"/>
</dbReference>
<evidence type="ECO:0000256" key="1">
    <source>
        <dbReference type="SAM" id="MobiDB-lite"/>
    </source>
</evidence>
<dbReference type="FunFam" id="1.25.40.990:FF:000010">
    <property type="entry name" value="Leukocyte receptor cluster member"/>
    <property type="match status" value="1"/>
</dbReference>
<feature type="compositionally biased region" description="Low complexity" evidence="1">
    <location>
        <begin position="290"/>
        <end position="299"/>
    </location>
</feature>
<feature type="compositionally biased region" description="Low complexity" evidence="1">
    <location>
        <begin position="335"/>
        <end position="347"/>
    </location>
</feature>
<feature type="region of interest" description="Disordered" evidence="1">
    <location>
        <begin position="28"/>
        <end position="53"/>
    </location>
</feature>
<feature type="compositionally biased region" description="Low complexity" evidence="1">
    <location>
        <begin position="182"/>
        <end position="191"/>
    </location>
</feature>
<feature type="compositionally biased region" description="Basic residues" evidence="1">
    <location>
        <begin position="300"/>
        <end position="332"/>
    </location>
</feature>
<dbReference type="PROSITE" id="PS50250">
    <property type="entry name" value="PCI"/>
    <property type="match status" value="1"/>
</dbReference>
<keyword evidence="4" id="KW-1185">Reference proteome</keyword>
<comment type="caution">
    <text evidence="3">The sequence shown here is derived from an EMBL/GenBank/DDBJ whole genome shotgun (WGS) entry which is preliminary data.</text>
</comment>
<evidence type="ECO:0000259" key="2">
    <source>
        <dbReference type="PROSITE" id="PS50250"/>
    </source>
</evidence>